<evidence type="ECO:0000313" key="1">
    <source>
        <dbReference type="EMBL" id="JAW14700.1"/>
    </source>
</evidence>
<name>A0A224Y117_9HEMI</name>
<proteinExistence type="predicted"/>
<dbReference type="AlphaFoldDB" id="A0A224Y117"/>
<reference evidence="1" key="1">
    <citation type="journal article" date="2018" name="PLoS Negl. Trop. Dis.">
        <title>An insight into the salivary gland and fat body transcriptome of Panstrongylus lignarius (Hemiptera: Heteroptera), the main vector of Chagas disease in Peru.</title>
        <authorList>
            <person name="Nevoa J.C."/>
            <person name="Mendes M.T."/>
            <person name="da Silva M.V."/>
            <person name="Soares S.C."/>
            <person name="Oliveira C.J.F."/>
            <person name="Ribeiro J.M.C."/>
        </authorList>
    </citation>
    <scope>NUCLEOTIDE SEQUENCE</scope>
</reference>
<organism evidence="1">
    <name type="scientific">Panstrongylus lignarius</name>
    <dbReference type="NCBI Taxonomy" id="156445"/>
    <lineage>
        <taxon>Eukaryota</taxon>
        <taxon>Metazoa</taxon>
        <taxon>Ecdysozoa</taxon>
        <taxon>Arthropoda</taxon>
        <taxon>Hexapoda</taxon>
        <taxon>Insecta</taxon>
        <taxon>Pterygota</taxon>
        <taxon>Neoptera</taxon>
        <taxon>Paraneoptera</taxon>
        <taxon>Hemiptera</taxon>
        <taxon>Heteroptera</taxon>
        <taxon>Panheteroptera</taxon>
        <taxon>Cimicomorpha</taxon>
        <taxon>Reduviidae</taxon>
        <taxon>Triatominae</taxon>
        <taxon>Panstrongylus</taxon>
    </lineage>
</organism>
<protein>
    <submittedName>
        <fullName evidence="1">Putative secreted protein</fullName>
    </submittedName>
</protein>
<sequence>MMAVMVMMFCLFILLFLLTSLFGTHDRLYFGHWRWRSWFRNFFFNHHFVYQSWSLHLSRRAAQISSISPPKKILTGLTSRDQIVTKIKSFFFLPFNSTIKMTQYAGE</sequence>
<dbReference type="EMBL" id="GFTR01001726">
    <property type="protein sequence ID" value="JAW14700.1"/>
    <property type="molecule type" value="Transcribed_RNA"/>
</dbReference>
<accession>A0A224Y117</accession>